<dbReference type="InterPro" id="IPR004113">
    <property type="entry name" value="FAD-bd_oxidored_4_C"/>
</dbReference>
<gene>
    <name evidence="6" type="ORF">HNR60_001656</name>
</gene>
<dbReference type="Gene3D" id="1.10.45.10">
    <property type="entry name" value="Vanillyl-alcohol Oxidase, Chain A, domain 4"/>
    <property type="match status" value="1"/>
</dbReference>
<dbReference type="InterPro" id="IPR016169">
    <property type="entry name" value="FAD-bd_PCMH_sub2"/>
</dbReference>
<accession>A0A7W8DYJ9</accession>
<dbReference type="InterPro" id="IPR036318">
    <property type="entry name" value="FAD-bd_PCMH-like_sf"/>
</dbReference>
<evidence type="ECO:0000313" key="6">
    <source>
        <dbReference type="EMBL" id="MBB5046907.1"/>
    </source>
</evidence>
<dbReference type="Gene3D" id="3.30.465.10">
    <property type="match status" value="1"/>
</dbReference>
<evidence type="ECO:0000313" key="7">
    <source>
        <dbReference type="Proteomes" id="UP000542353"/>
    </source>
</evidence>
<protein>
    <submittedName>
        <fullName evidence="6">FAD/FMN-containing dehydrogenase</fullName>
    </submittedName>
</protein>
<evidence type="ECO:0000256" key="1">
    <source>
        <dbReference type="ARBA" id="ARBA00001974"/>
    </source>
</evidence>
<dbReference type="EMBL" id="JACHIH010000007">
    <property type="protein sequence ID" value="MBB5046907.1"/>
    <property type="molecule type" value="Genomic_DNA"/>
</dbReference>
<dbReference type="SUPFAM" id="SSF56176">
    <property type="entry name" value="FAD-binding/transporter-associated domain-like"/>
    <property type="match status" value="1"/>
</dbReference>
<dbReference type="GO" id="GO:0071949">
    <property type="term" value="F:FAD binding"/>
    <property type="evidence" value="ECO:0007669"/>
    <property type="project" value="InterPro"/>
</dbReference>
<dbReference type="InterPro" id="IPR051264">
    <property type="entry name" value="FAD-oxidored/transferase_4"/>
</dbReference>
<dbReference type="InterPro" id="IPR016166">
    <property type="entry name" value="FAD-bd_PCMH"/>
</dbReference>
<dbReference type="Gene3D" id="3.30.43.10">
    <property type="entry name" value="Uridine Diphospho-n-acetylenolpyruvylglucosamine Reductase, domain 2"/>
    <property type="match status" value="1"/>
</dbReference>
<name>A0A7W8DYJ9_9BRAD</name>
<keyword evidence="3" id="KW-0285">Flavoprotein</keyword>
<feature type="domain" description="FAD-binding PCMH-type" evidence="5">
    <location>
        <begin position="49"/>
        <end position="230"/>
    </location>
</feature>
<dbReference type="Gene3D" id="3.30.70.2740">
    <property type="match status" value="1"/>
</dbReference>
<dbReference type="PANTHER" id="PTHR43716:SF2">
    <property type="entry name" value="BLL6224 PROTEIN"/>
    <property type="match status" value="1"/>
</dbReference>
<dbReference type="GO" id="GO:0003824">
    <property type="term" value="F:catalytic activity"/>
    <property type="evidence" value="ECO:0007669"/>
    <property type="project" value="InterPro"/>
</dbReference>
<dbReference type="GO" id="GO:0022904">
    <property type="term" value="P:respiratory electron transport chain"/>
    <property type="evidence" value="ECO:0007669"/>
    <property type="project" value="TreeGrafter"/>
</dbReference>
<keyword evidence="7" id="KW-1185">Reference proteome</keyword>
<dbReference type="Proteomes" id="UP000542353">
    <property type="component" value="Unassembled WGS sequence"/>
</dbReference>
<dbReference type="InterPro" id="IPR006094">
    <property type="entry name" value="Oxid_FAD_bind_N"/>
</dbReference>
<comment type="caution">
    <text evidence="6">The sequence shown here is derived from an EMBL/GenBank/DDBJ whole genome shotgun (WGS) entry which is preliminary data.</text>
</comment>
<keyword evidence="4" id="KW-0274">FAD</keyword>
<dbReference type="InterPro" id="IPR016164">
    <property type="entry name" value="FAD-linked_Oxase-like_C"/>
</dbReference>
<dbReference type="RefSeq" id="WP_184256252.1">
    <property type="nucleotide sequence ID" value="NZ_JACHIH010000007.1"/>
</dbReference>
<evidence type="ECO:0000256" key="2">
    <source>
        <dbReference type="ARBA" id="ARBA00008000"/>
    </source>
</evidence>
<proteinExistence type="inferred from homology"/>
<dbReference type="PANTHER" id="PTHR43716">
    <property type="entry name" value="D-2-HYDROXYGLUTARATE DEHYDROGENASE, MITOCHONDRIAL"/>
    <property type="match status" value="1"/>
</dbReference>
<dbReference type="InterPro" id="IPR016171">
    <property type="entry name" value="Vanillyl_alc_oxidase_C-sub2"/>
</dbReference>
<dbReference type="PROSITE" id="PS51387">
    <property type="entry name" value="FAD_PCMH"/>
    <property type="match status" value="1"/>
</dbReference>
<dbReference type="SUPFAM" id="SSF55103">
    <property type="entry name" value="FAD-linked oxidases, C-terminal domain"/>
    <property type="match status" value="1"/>
</dbReference>
<dbReference type="AlphaFoldDB" id="A0A7W8DYJ9"/>
<comment type="cofactor">
    <cofactor evidence="1">
        <name>FAD</name>
        <dbReference type="ChEBI" id="CHEBI:57692"/>
    </cofactor>
</comment>
<sequence length="488" mass="52355">MSNIAEAATASHADHSDPLLEALGRIVGAAHVVAGIDAPEALTDYRRRYVGRARAVVRPASTAEVAEVVRELAAWGIPVVPQGGHTSLVGGATPDDSGEAVVISLKRLDRVRAVDLDNDTITVEAGLALRKVQDAARDAGRLFPLSLGSEDSSTIGGNLATNAGGVQVLRYGNTRDLTLGLEVVTPEGEIWNGLRGLRKDNSGYDLRDLYIGSEGTLGIITAATLRLFPQPVAQRTAFIKLATIENVLALLNRAREGFGAALTAFELITGPAYALVEHQLPDERLPFAAEPKAERSYVLLEVSDGESEQHAQEALERVVGSAIENGIAIDAVIADSLAQSQALWRLRQVNLAQSQLRDGRVIPHDISVPISQIPQLLRTTEAALQQRFPGVRVFAHGHVGDGNLHYHVARPLAQDESHVAEHENDIRALVHRQVTALGGSISAEHGVGRSKRDDLPHYKTPLELALMQRIKHALDPHGIMNPGKLLQG</sequence>
<reference evidence="6 7" key="1">
    <citation type="submission" date="2020-08" db="EMBL/GenBank/DDBJ databases">
        <title>Genomic Encyclopedia of Type Strains, Phase IV (KMG-IV): sequencing the most valuable type-strain genomes for metagenomic binning, comparative biology and taxonomic classification.</title>
        <authorList>
            <person name="Goeker M."/>
        </authorList>
    </citation>
    <scope>NUCLEOTIDE SEQUENCE [LARGE SCALE GENOMIC DNA]</scope>
    <source>
        <strain evidence="6 7">DSM 12706</strain>
    </source>
</reference>
<dbReference type="Pfam" id="PF01565">
    <property type="entry name" value="FAD_binding_4"/>
    <property type="match status" value="1"/>
</dbReference>
<dbReference type="FunFam" id="1.10.45.10:FF:000001">
    <property type="entry name" value="D-lactate dehydrogenase mitochondrial"/>
    <property type="match status" value="1"/>
</dbReference>
<evidence type="ECO:0000259" key="5">
    <source>
        <dbReference type="PROSITE" id="PS51387"/>
    </source>
</evidence>
<evidence type="ECO:0000256" key="4">
    <source>
        <dbReference type="ARBA" id="ARBA00022827"/>
    </source>
</evidence>
<evidence type="ECO:0000256" key="3">
    <source>
        <dbReference type="ARBA" id="ARBA00022630"/>
    </source>
</evidence>
<dbReference type="InterPro" id="IPR016167">
    <property type="entry name" value="FAD-bd_PCMH_sub1"/>
</dbReference>
<dbReference type="Gene3D" id="3.30.70.2190">
    <property type="match status" value="1"/>
</dbReference>
<dbReference type="Pfam" id="PF02913">
    <property type="entry name" value="FAD-oxidase_C"/>
    <property type="match status" value="1"/>
</dbReference>
<organism evidence="6 7">
    <name type="scientific">Rhodopseudomonas rhenobacensis</name>
    <dbReference type="NCBI Taxonomy" id="87461"/>
    <lineage>
        <taxon>Bacteria</taxon>
        <taxon>Pseudomonadati</taxon>
        <taxon>Pseudomonadota</taxon>
        <taxon>Alphaproteobacteria</taxon>
        <taxon>Hyphomicrobiales</taxon>
        <taxon>Nitrobacteraceae</taxon>
        <taxon>Rhodopseudomonas</taxon>
    </lineage>
</organism>
<comment type="similarity">
    <text evidence="2">Belongs to the FAD-binding oxidoreductase/transferase type 4 family.</text>
</comment>